<dbReference type="SUPFAM" id="SSF52058">
    <property type="entry name" value="L domain-like"/>
    <property type="match status" value="1"/>
</dbReference>
<dbReference type="InterPro" id="IPR002182">
    <property type="entry name" value="NB-ARC"/>
</dbReference>
<evidence type="ECO:0000259" key="9">
    <source>
        <dbReference type="Pfam" id="PF23247"/>
    </source>
</evidence>
<dbReference type="SUPFAM" id="SSF52540">
    <property type="entry name" value="P-loop containing nucleoside triphosphate hydrolases"/>
    <property type="match status" value="1"/>
</dbReference>
<keyword evidence="6" id="KW-0067">ATP-binding</keyword>
<dbReference type="Gene3D" id="3.40.50.300">
    <property type="entry name" value="P-loop containing nucleotide triphosphate hydrolases"/>
    <property type="match status" value="1"/>
</dbReference>
<dbReference type="InterPro" id="IPR058922">
    <property type="entry name" value="WHD_DRP"/>
</dbReference>
<reference evidence="11 12" key="1">
    <citation type="submission" date="2024-11" db="EMBL/GenBank/DDBJ databases">
        <title>Chromosome-level genome assembly of Eucalyptus globulus Labill. provides insights into its genome evolution.</title>
        <authorList>
            <person name="Li X."/>
        </authorList>
    </citation>
    <scope>NUCLEOTIDE SEQUENCE [LARGE SCALE GENOMIC DNA]</scope>
    <source>
        <strain evidence="11">CL2024</strain>
        <tissue evidence="11">Fresh tender leaves</tissue>
    </source>
</reference>
<comment type="caution">
    <text evidence="11">The sequence shown here is derived from an EMBL/GenBank/DDBJ whole genome shotgun (WGS) entry which is preliminary data.</text>
</comment>
<dbReference type="GO" id="GO:0006952">
    <property type="term" value="P:defense response"/>
    <property type="evidence" value="ECO:0007669"/>
    <property type="project" value="UniProtKB-KW"/>
</dbReference>
<dbReference type="AlphaFoldDB" id="A0ABD3L9G0"/>
<dbReference type="PANTHER" id="PTHR33463">
    <property type="entry name" value="NB-ARC DOMAIN-CONTAINING PROTEIN-RELATED"/>
    <property type="match status" value="1"/>
</dbReference>
<dbReference type="Gene3D" id="3.80.10.10">
    <property type="entry name" value="Ribonuclease Inhibitor"/>
    <property type="match status" value="1"/>
</dbReference>
<dbReference type="InterPro" id="IPR050905">
    <property type="entry name" value="Plant_NBS-LRR"/>
</dbReference>
<evidence type="ECO:0000256" key="3">
    <source>
        <dbReference type="ARBA" id="ARBA00022737"/>
    </source>
</evidence>
<comment type="similarity">
    <text evidence="1">Belongs to the disease resistance NB-LRR family.</text>
</comment>
<evidence type="ECO:0000256" key="2">
    <source>
        <dbReference type="ARBA" id="ARBA00022614"/>
    </source>
</evidence>
<evidence type="ECO:0000256" key="5">
    <source>
        <dbReference type="ARBA" id="ARBA00022821"/>
    </source>
</evidence>
<dbReference type="InterPro" id="IPR027417">
    <property type="entry name" value="P-loop_NTPase"/>
</dbReference>
<dbReference type="PANTHER" id="PTHR33463:SF179">
    <property type="entry name" value="NB-ARC DOMAIN-CONTAINING PROTEIN"/>
    <property type="match status" value="1"/>
</dbReference>
<feature type="domain" description="Disease resistance protein At4g27190-like leucine-rich repeats" evidence="9">
    <location>
        <begin position="886"/>
        <end position="997"/>
    </location>
</feature>
<dbReference type="InterPro" id="IPR032675">
    <property type="entry name" value="LRR_dom_sf"/>
</dbReference>
<evidence type="ECO:0000259" key="8">
    <source>
        <dbReference type="Pfam" id="PF00931"/>
    </source>
</evidence>
<evidence type="ECO:0000313" key="11">
    <source>
        <dbReference type="EMBL" id="KAL3748419.1"/>
    </source>
</evidence>
<evidence type="ECO:0000256" key="7">
    <source>
        <dbReference type="SAM" id="Coils"/>
    </source>
</evidence>
<feature type="domain" description="NB-ARC" evidence="8">
    <location>
        <begin position="126"/>
        <end position="280"/>
    </location>
</feature>
<feature type="domain" description="Disease resistance protein winged helix" evidence="10">
    <location>
        <begin position="372"/>
        <end position="437"/>
    </location>
</feature>
<dbReference type="InterPro" id="IPR057135">
    <property type="entry name" value="At4g27190-like_LRR"/>
</dbReference>
<name>A0ABD3L9G0_EUCGL</name>
<keyword evidence="3" id="KW-0677">Repeat</keyword>
<evidence type="ECO:0000256" key="1">
    <source>
        <dbReference type="ARBA" id="ARBA00008894"/>
    </source>
</evidence>
<dbReference type="FunFam" id="3.40.50.300:FF:001091">
    <property type="entry name" value="Probable disease resistance protein At1g61300"/>
    <property type="match status" value="1"/>
</dbReference>
<dbReference type="Pfam" id="PF23247">
    <property type="entry name" value="LRR_RPS2"/>
    <property type="match status" value="1"/>
</dbReference>
<gene>
    <name evidence="11" type="ORF">ACJRO7_009629</name>
</gene>
<evidence type="ECO:0000256" key="6">
    <source>
        <dbReference type="ARBA" id="ARBA00022840"/>
    </source>
</evidence>
<dbReference type="SMART" id="SM00369">
    <property type="entry name" value="LRR_TYP"/>
    <property type="match status" value="2"/>
</dbReference>
<evidence type="ECO:0000256" key="4">
    <source>
        <dbReference type="ARBA" id="ARBA00022741"/>
    </source>
</evidence>
<dbReference type="Proteomes" id="UP001634007">
    <property type="component" value="Unassembled WGS sequence"/>
</dbReference>
<evidence type="ECO:0008006" key="13">
    <source>
        <dbReference type="Google" id="ProtNLM"/>
    </source>
</evidence>
<keyword evidence="7" id="KW-0175">Coiled coil</keyword>
<protein>
    <recommendedName>
        <fullName evidence="13">NB-ARC domain-containing protein</fullName>
    </recommendedName>
</protein>
<dbReference type="Gene3D" id="1.10.8.430">
    <property type="entry name" value="Helical domain of apoptotic protease-activating factors"/>
    <property type="match status" value="1"/>
</dbReference>
<dbReference type="InterPro" id="IPR042197">
    <property type="entry name" value="Apaf_helical"/>
</dbReference>
<accession>A0ABD3L9G0</accession>
<keyword evidence="5" id="KW-0611">Plant defense</keyword>
<evidence type="ECO:0000313" key="12">
    <source>
        <dbReference type="Proteomes" id="UP001634007"/>
    </source>
</evidence>
<keyword evidence="4" id="KW-0547">Nucleotide-binding</keyword>
<sequence length="1070" mass="123126">MHEEAPGTSHLNTGNNFEENRNLKRKLELLYRKEADVRDELKFAASLSLKKLRMEVANWLVNVEKLKNDSPELASEDCLPPHQQVDRLMHEAEDLMRQGKGLFEARETKATKLLEDKMVGEAFQRNTTKILELLVGNQISRLGIYGMGGVGKTTIMLHIYNRLLEEATYGNMLWITASQDFKTQRLQDAIGKELGLGILQEEDVRKRAAMLYDCLTKRDKSTIILDDVWERFDLKEVGIPDGIKLVLTTRSFKVCRQMQCQEMIKVESLSHTEAESLFLEELGSEVALDSKTRTVVESIVQECAGLPLAIITMARSMRGVTDVYEWNDCLEKLRESDMGQTDMEKVVLKKLGFSYNRLGNHEIQQCFLSCALYPEDERIDKFELIEFFIDQGLICRLNTREKQYVRGLTILNKLANVCLLEVHGSTMKMHDLIRDMALHIMSVTSIVKARKGLRRIPSEEYWTNGLEKVSLMENFIVEFPLNMSPNCPKLSTFLLNRSLFCEFIPDYFFRQLWGLKVLNLSGCYLRELPDSISNLVNLRALLLRKCDRLRHIPYLGKLRSLRKLDIFCCAKVKALEGLEMLVNLRYLDLSYTRIYRLPKGTLGALQNLQYLKVKVANGEDITNSWALETLVYCFENVDDFNKFVRVAFKKINNLHYYNLKVGQQEFKDFDQVSDDAQLNNCERSVNIETRSHAIVSVGGEINGCGICILIPQDVQVLRAINCDGTTNLSDVSLLENLEKLIIVKWKNLQVLSGGQDQEIIDICDSRALAPTPLLFPSLRVLIIRKCPKLKYLFGHGPKFYLPHLREIAIHDCEEMVGITSPPPQLAPDLPSLEEIYVWRCDKMKRVVESEWLPHFPNLRYINLLYCENMEEIIRGPPPYMPVEEISLGQLSVEKCYNMRKLFSHEWLLHLQNLQNISAIGCKGMVEMISGVGQDQEGSITTPVNNTPPSSWSSISLPKLKRLWLCNLPRLKSICEVPITCDSMEHLKVIKCPELNRIPLQLRFLDIEDLPFIEVEGEEKWKTLIWDHPNAQALLQSHLHFRWGYCILEGWSKYGELSIQLPSFLIEIEKY</sequence>
<keyword evidence="12" id="KW-1185">Reference proteome</keyword>
<dbReference type="Pfam" id="PF23559">
    <property type="entry name" value="WHD_DRP"/>
    <property type="match status" value="1"/>
</dbReference>
<dbReference type="InterPro" id="IPR003591">
    <property type="entry name" value="Leu-rich_rpt_typical-subtyp"/>
</dbReference>
<dbReference type="PRINTS" id="PR00364">
    <property type="entry name" value="DISEASERSIST"/>
</dbReference>
<dbReference type="InterPro" id="IPR036388">
    <property type="entry name" value="WH-like_DNA-bd_sf"/>
</dbReference>
<dbReference type="Gene3D" id="1.10.10.10">
    <property type="entry name" value="Winged helix-like DNA-binding domain superfamily/Winged helix DNA-binding domain"/>
    <property type="match status" value="1"/>
</dbReference>
<keyword evidence="2" id="KW-0433">Leucine-rich repeat</keyword>
<evidence type="ECO:0000259" key="10">
    <source>
        <dbReference type="Pfam" id="PF23559"/>
    </source>
</evidence>
<dbReference type="Pfam" id="PF00931">
    <property type="entry name" value="NB-ARC"/>
    <property type="match status" value="1"/>
</dbReference>
<dbReference type="GO" id="GO:0005524">
    <property type="term" value="F:ATP binding"/>
    <property type="evidence" value="ECO:0007669"/>
    <property type="project" value="UniProtKB-KW"/>
</dbReference>
<feature type="coiled-coil region" evidence="7">
    <location>
        <begin position="20"/>
        <end position="69"/>
    </location>
</feature>
<proteinExistence type="inferred from homology"/>
<organism evidence="11 12">
    <name type="scientific">Eucalyptus globulus</name>
    <name type="common">Tasmanian blue gum</name>
    <dbReference type="NCBI Taxonomy" id="34317"/>
    <lineage>
        <taxon>Eukaryota</taxon>
        <taxon>Viridiplantae</taxon>
        <taxon>Streptophyta</taxon>
        <taxon>Embryophyta</taxon>
        <taxon>Tracheophyta</taxon>
        <taxon>Spermatophyta</taxon>
        <taxon>Magnoliopsida</taxon>
        <taxon>eudicotyledons</taxon>
        <taxon>Gunneridae</taxon>
        <taxon>Pentapetalae</taxon>
        <taxon>rosids</taxon>
        <taxon>malvids</taxon>
        <taxon>Myrtales</taxon>
        <taxon>Myrtaceae</taxon>
        <taxon>Myrtoideae</taxon>
        <taxon>Eucalypteae</taxon>
        <taxon>Eucalyptus</taxon>
    </lineage>
</organism>
<dbReference type="EMBL" id="JBJKBG010000002">
    <property type="protein sequence ID" value="KAL3748419.1"/>
    <property type="molecule type" value="Genomic_DNA"/>
</dbReference>